<keyword evidence="6 18" id="KW-0645">Protease</keyword>
<evidence type="ECO:0000256" key="15">
    <source>
        <dbReference type="PIRSR" id="PIRSR634016-1"/>
    </source>
</evidence>
<dbReference type="Gene3D" id="2.60.40.1910">
    <property type="match status" value="1"/>
</dbReference>
<dbReference type="FunFam" id="2.60.40.1910:FF:000008">
    <property type="entry name" value="Aminopeptidase"/>
    <property type="match status" value="1"/>
</dbReference>
<keyword evidence="9 18" id="KW-0378">Hydrolase</keyword>
<dbReference type="AlphaFoldDB" id="A0AAU9V822"/>
<keyword evidence="10 16" id="KW-0862">Zinc</keyword>
<dbReference type="PANTHER" id="PTHR11533">
    <property type="entry name" value="PROTEASE M1 ZINC METALLOPROTEASE"/>
    <property type="match status" value="1"/>
</dbReference>
<name>A0AAU9V822_EUPED</name>
<accession>A0AAU9V822</accession>
<keyword evidence="13" id="KW-0325">Glycoprotein</keyword>
<keyword evidence="8 19" id="KW-0732">Signal</keyword>
<dbReference type="InterPro" id="IPR014782">
    <property type="entry name" value="Peptidase_M1_dom"/>
</dbReference>
<evidence type="ECO:0000313" key="23">
    <source>
        <dbReference type="EMBL" id="CAH2105880.1"/>
    </source>
</evidence>
<dbReference type="GO" id="GO:0042277">
    <property type="term" value="F:peptide binding"/>
    <property type="evidence" value="ECO:0007669"/>
    <property type="project" value="TreeGrafter"/>
</dbReference>
<keyword evidence="11 18" id="KW-0482">Metalloprotease</keyword>
<dbReference type="InterPro" id="IPR045357">
    <property type="entry name" value="Aminopeptidase_N-like_N"/>
</dbReference>
<dbReference type="EMBL" id="CAKOGL010000028">
    <property type="protein sequence ID" value="CAH2105880.1"/>
    <property type="molecule type" value="Genomic_DNA"/>
</dbReference>
<evidence type="ECO:0000256" key="17">
    <source>
        <dbReference type="PIRSR" id="PIRSR634016-4"/>
    </source>
</evidence>
<dbReference type="CDD" id="cd09601">
    <property type="entry name" value="M1_APN-Q_like"/>
    <property type="match status" value="1"/>
</dbReference>
<dbReference type="InterPro" id="IPR001930">
    <property type="entry name" value="Peptidase_M1"/>
</dbReference>
<feature type="domain" description="Aminopeptidase N-like N-terminal" evidence="22">
    <location>
        <begin position="53"/>
        <end position="250"/>
    </location>
</feature>
<dbReference type="Gene3D" id="2.60.40.1730">
    <property type="entry name" value="tricorn interacting facor f3 domain"/>
    <property type="match status" value="1"/>
</dbReference>
<keyword evidence="4" id="KW-1003">Cell membrane</keyword>
<evidence type="ECO:0000256" key="1">
    <source>
        <dbReference type="ARBA" id="ARBA00004609"/>
    </source>
</evidence>
<dbReference type="Proteomes" id="UP001153954">
    <property type="component" value="Unassembled WGS sequence"/>
</dbReference>
<dbReference type="InterPro" id="IPR024571">
    <property type="entry name" value="ERAP1-like_C_dom"/>
</dbReference>
<organism evidence="23 24">
    <name type="scientific">Euphydryas editha</name>
    <name type="common">Edith's checkerspot</name>
    <dbReference type="NCBI Taxonomy" id="104508"/>
    <lineage>
        <taxon>Eukaryota</taxon>
        <taxon>Metazoa</taxon>
        <taxon>Ecdysozoa</taxon>
        <taxon>Arthropoda</taxon>
        <taxon>Hexapoda</taxon>
        <taxon>Insecta</taxon>
        <taxon>Pterygota</taxon>
        <taxon>Neoptera</taxon>
        <taxon>Endopterygota</taxon>
        <taxon>Lepidoptera</taxon>
        <taxon>Glossata</taxon>
        <taxon>Ditrysia</taxon>
        <taxon>Papilionoidea</taxon>
        <taxon>Nymphalidae</taxon>
        <taxon>Nymphalinae</taxon>
        <taxon>Euphydryas</taxon>
    </lineage>
</organism>
<feature type="binding site" evidence="16">
    <location>
        <position position="362"/>
    </location>
    <ligand>
        <name>Zn(2+)</name>
        <dbReference type="ChEBI" id="CHEBI:29105"/>
        <note>catalytic</note>
    </ligand>
</feature>
<dbReference type="Gene3D" id="1.25.50.20">
    <property type="match status" value="1"/>
</dbReference>
<dbReference type="GO" id="GO:0005737">
    <property type="term" value="C:cytoplasm"/>
    <property type="evidence" value="ECO:0007669"/>
    <property type="project" value="TreeGrafter"/>
</dbReference>
<keyword evidence="14" id="KW-0449">Lipoprotein</keyword>
<dbReference type="PANTHER" id="PTHR11533:SF301">
    <property type="entry name" value="AMINOPEPTIDASE"/>
    <property type="match status" value="1"/>
</dbReference>
<evidence type="ECO:0000256" key="11">
    <source>
        <dbReference type="ARBA" id="ARBA00023049"/>
    </source>
</evidence>
<reference evidence="23" key="1">
    <citation type="submission" date="2022-03" db="EMBL/GenBank/DDBJ databases">
        <authorList>
            <person name="Tunstrom K."/>
        </authorList>
    </citation>
    <scope>NUCLEOTIDE SEQUENCE</scope>
</reference>
<keyword evidence="24" id="KW-1185">Reference proteome</keyword>
<evidence type="ECO:0000259" key="21">
    <source>
        <dbReference type="Pfam" id="PF11838"/>
    </source>
</evidence>
<dbReference type="SUPFAM" id="SSF55486">
    <property type="entry name" value="Metalloproteases ('zincins'), catalytic domain"/>
    <property type="match status" value="1"/>
</dbReference>
<evidence type="ECO:0000256" key="14">
    <source>
        <dbReference type="ARBA" id="ARBA00023288"/>
    </source>
</evidence>
<dbReference type="Gene3D" id="1.10.390.10">
    <property type="entry name" value="Neutral Protease Domain 2"/>
    <property type="match status" value="1"/>
</dbReference>
<dbReference type="Pfam" id="PF01433">
    <property type="entry name" value="Peptidase_M1"/>
    <property type="match status" value="1"/>
</dbReference>
<comment type="cofactor">
    <cofactor evidence="16 18">
        <name>Zn(2+)</name>
        <dbReference type="ChEBI" id="CHEBI:29105"/>
    </cofactor>
    <text evidence="16 18">Binds 1 zinc ion per subunit.</text>
</comment>
<dbReference type="GO" id="GO:0070006">
    <property type="term" value="F:metalloaminopeptidase activity"/>
    <property type="evidence" value="ECO:0007669"/>
    <property type="project" value="TreeGrafter"/>
</dbReference>
<feature type="transmembrane region" description="Helical" evidence="18">
    <location>
        <begin position="936"/>
        <end position="956"/>
    </location>
</feature>
<comment type="subcellular location">
    <subcellularLocation>
        <location evidence="1">Cell membrane</location>
        <topology evidence="1">Lipid-anchor</topology>
        <topology evidence="1">GPI-anchor</topology>
    </subcellularLocation>
</comment>
<comment type="caution">
    <text evidence="23">The sequence shown here is derived from an EMBL/GenBank/DDBJ whole genome shotgun (WGS) entry which is preliminary data.</text>
</comment>
<evidence type="ECO:0000256" key="9">
    <source>
        <dbReference type="ARBA" id="ARBA00022801"/>
    </source>
</evidence>
<dbReference type="InterPro" id="IPR034016">
    <property type="entry name" value="M1_APN-typ"/>
</dbReference>
<dbReference type="InterPro" id="IPR050344">
    <property type="entry name" value="Peptidase_M1_aminopeptidases"/>
</dbReference>
<feature type="chain" id="PRO_5043437678" description="Aminopeptidase" evidence="19">
    <location>
        <begin position="19"/>
        <end position="957"/>
    </location>
</feature>
<evidence type="ECO:0000256" key="7">
    <source>
        <dbReference type="ARBA" id="ARBA00022723"/>
    </source>
</evidence>
<dbReference type="GO" id="GO:0098552">
    <property type="term" value="C:side of membrane"/>
    <property type="evidence" value="ECO:0007669"/>
    <property type="project" value="UniProtKB-KW"/>
</dbReference>
<dbReference type="InterPro" id="IPR042097">
    <property type="entry name" value="Aminopeptidase_N-like_N_sf"/>
</dbReference>
<keyword evidence="7 16" id="KW-0479">Metal-binding</keyword>
<dbReference type="GO" id="GO:0006508">
    <property type="term" value="P:proteolysis"/>
    <property type="evidence" value="ECO:0007669"/>
    <property type="project" value="UniProtKB-KW"/>
</dbReference>
<dbReference type="PRINTS" id="PR00756">
    <property type="entry name" value="ALADIPTASE"/>
</dbReference>
<sequence length="957" mass="110219">MFWLCLTLGIVVLSTANADHPFWIQEIEELSDVSYDVVSRNTQRVYRLPENVVPLRYDIYIDLYFAERPGRPFSFDGSEFIIIQAREENVTNVILHSNVDQINSISLLSENGQPVPLDLFEPFNLEPQYHFLRINLQQALDLDRNYTLRIHYTSTMNDGPMKRGLWKGWYIDDQGVERIYAGTHFQPYNARQAFPCWDEPSFKAIFKLHLSKPSSYFATFSNTGIESSDALPNNRTRDNFLETPIMSSYLVTFLVSESFQVIASNTSFTPPVRIIGRSNAAGLGDHALDLTVKMTEYFNEYFNIPYNTLHPNLLNDHISSPDWASAATENWGMVSYRELYMIIDPRETIMSVEHYAATLVSHELAHKWFGNLITCFWWSNTWINEGFASYFGYMAAHQMFPRYDLHEHFNTRYVHNSLSFDSGQSTVPLNHEVNTPAQVTGHFGTISYSKGAAFLKMIEDMITPETFRKACQYFLLDNPYQATDQYDLYDAFARAVKEDNTLSEYSNFNFTDYYRIWVNEAGYPLLTVEVDYENGGITLTQERFFLSSSATATGQIYPIPITYATESRPDFTNLKPSYMLTTQSTVLPKEAADEWVIFNLQQHGHYRVNYDRKTWNLISQALLDDPESIHYLNRAQIVNDVFALMRSEKLTYNFGFHILKFLSNETNYHVWNPAISGYTWLRNRLRHVPESQAIFDSYILGYMDRVIDVLGYDPDLNESVTTTLTRQEIMHFACNLGHEACIQNSRNKFVEMRVNGAWVDPRIRRHVYIAGVRQGGQQDFEFLLNRFRNSNFANDQLEMLRGLGATRDPQLLTRYLELTLEKSVRSHDKATSFNYALLGNQENAYTVLQFVKNRISEIREAYVQDAPPNPVHTVLNNLASYLDEAGLVEYEEWLRSTQSNTAQFNSAISAINSARNAIQWGRDNADMILAAARGGAATFMLSSFLLTATTLFALLIQ</sequence>
<feature type="site" description="Transition state stabilizer" evidence="17">
    <location>
        <position position="448"/>
    </location>
</feature>
<dbReference type="EC" id="3.4.11.-" evidence="18"/>
<dbReference type="GO" id="GO:0008270">
    <property type="term" value="F:zinc ion binding"/>
    <property type="evidence" value="ECO:0007669"/>
    <property type="project" value="UniProtKB-UniRule"/>
</dbReference>
<gene>
    <name evidence="23" type="ORF">EEDITHA_LOCUS20080</name>
</gene>
<evidence type="ECO:0000259" key="20">
    <source>
        <dbReference type="Pfam" id="PF01433"/>
    </source>
</evidence>
<evidence type="ECO:0000256" key="13">
    <source>
        <dbReference type="ARBA" id="ARBA00023180"/>
    </source>
</evidence>
<keyword evidence="18" id="KW-0812">Transmembrane</keyword>
<evidence type="ECO:0000256" key="2">
    <source>
        <dbReference type="ARBA" id="ARBA00010136"/>
    </source>
</evidence>
<dbReference type="Pfam" id="PF11838">
    <property type="entry name" value="ERAP1_C"/>
    <property type="match status" value="1"/>
</dbReference>
<evidence type="ECO:0000256" key="5">
    <source>
        <dbReference type="ARBA" id="ARBA00022622"/>
    </source>
</evidence>
<feature type="active site" description="Proton acceptor" evidence="15">
    <location>
        <position position="363"/>
    </location>
</feature>
<dbReference type="GO" id="GO:0005886">
    <property type="term" value="C:plasma membrane"/>
    <property type="evidence" value="ECO:0007669"/>
    <property type="project" value="UniProtKB-SubCell"/>
</dbReference>
<feature type="binding site" evidence="16">
    <location>
        <position position="366"/>
    </location>
    <ligand>
        <name>Zn(2+)</name>
        <dbReference type="ChEBI" id="CHEBI:29105"/>
        <note>catalytic</note>
    </ligand>
</feature>
<evidence type="ECO:0000313" key="24">
    <source>
        <dbReference type="Proteomes" id="UP001153954"/>
    </source>
</evidence>
<keyword evidence="3 18" id="KW-0031">Aminopeptidase</keyword>
<dbReference type="GO" id="GO:0005615">
    <property type="term" value="C:extracellular space"/>
    <property type="evidence" value="ECO:0007669"/>
    <property type="project" value="TreeGrafter"/>
</dbReference>
<feature type="signal peptide" evidence="19">
    <location>
        <begin position="1"/>
        <end position="18"/>
    </location>
</feature>
<dbReference type="GO" id="GO:0043171">
    <property type="term" value="P:peptide catabolic process"/>
    <property type="evidence" value="ECO:0007669"/>
    <property type="project" value="TreeGrafter"/>
</dbReference>
<evidence type="ECO:0000256" key="18">
    <source>
        <dbReference type="RuleBase" id="RU364040"/>
    </source>
</evidence>
<keyword evidence="18" id="KW-1133">Transmembrane helix</keyword>
<evidence type="ECO:0000256" key="8">
    <source>
        <dbReference type="ARBA" id="ARBA00022729"/>
    </source>
</evidence>
<dbReference type="InterPro" id="IPR027268">
    <property type="entry name" value="Peptidase_M4/M1_CTD_sf"/>
</dbReference>
<proteinExistence type="inferred from homology"/>
<evidence type="ECO:0000256" key="12">
    <source>
        <dbReference type="ARBA" id="ARBA00023136"/>
    </source>
</evidence>
<keyword evidence="5" id="KW-0336">GPI-anchor</keyword>
<keyword evidence="12 18" id="KW-0472">Membrane</keyword>
<evidence type="ECO:0000256" key="3">
    <source>
        <dbReference type="ARBA" id="ARBA00022438"/>
    </source>
</evidence>
<evidence type="ECO:0000256" key="6">
    <source>
        <dbReference type="ARBA" id="ARBA00022670"/>
    </source>
</evidence>
<feature type="binding site" evidence="16">
    <location>
        <position position="385"/>
    </location>
    <ligand>
        <name>Zn(2+)</name>
        <dbReference type="ChEBI" id="CHEBI:29105"/>
        <note>catalytic</note>
    </ligand>
</feature>
<feature type="domain" description="ERAP1-like C-terminal" evidence="21">
    <location>
        <begin position="595"/>
        <end position="908"/>
    </location>
</feature>
<evidence type="ECO:0000256" key="19">
    <source>
        <dbReference type="SAM" id="SignalP"/>
    </source>
</evidence>
<dbReference type="SUPFAM" id="SSF63737">
    <property type="entry name" value="Leukotriene A4 hydrolase N-terminal domain"/>
    <property type="match status" value="1"/>
</dbReference>
<feature type="domain" description="Peptidase M1 membrane alanine aminopeptidase" evidence="20">
    <location>
        <begin position="287"/>
        <end position="498"/>
    </location>
</feature>
<evidence type="ECO:0000256" key="16">
    <source>
        <dbReference type="PIRSR" id="PIRSR634016-3"/>
    </source>
</evidence>
<dbReference type="Pfam" id="PF17900">
    <property type="entry name" value="Peptidase_M1_N"/>
    <property type="match status" value="1"/>
</dbReference>
<protein>
    <recommendedName>
        <fullName evidence="18">Aminopeptidase</fullName>
        <ecNumber evidence="18">3.4.11.-</ecNumber>
    </recommendedName>
</protein>
<dbReference type="FunFam" id="1.10.390.10:FF:000013">
    <property type="entry name" value="Aminopeptidase N"/>
    <property type="match status" value="1"/>
</dbReference>
<evidence type="ECO:0000259" key="22">
    <source>
        <dbReference type="Pfam" id="PF17900"/>
    </source>
</evidence>
<evidence type="ECO:0000256" key="10">
    <source>
        <dbReference type="ARBA" id="ARBA00022833"/>
    </source>
</evidence>
<evidence type="ECO:0000256" key="4">
    <source>
        <dbReference type="ARBA" id="ARBA00022475"/>
    </source>
</evidence>
<comment type="similarity">
    <text evidence="2 18">Belongs to the peptidase M1 family.</text>
</comment>